<evidence type="ECO:0000259" key="1">
    <source>
        <dbReference type="Pfam" id="PF00291"/>
    </source>
</evidence>
<evidence type="ECO:0000313" key="2">
    <source>
        <dbReference type="EMBL" id="KKK61209.1"/>
    </source>
</evidence>
<dbReference type="InterPro" id="IPR001926">
    <property type="entry name" value="TrpB-like_PALP"/>
</dbReference>
<dbReference type="Pfam" id="PF00291">
    <property type="entry name" value="PALP"/>
    <property type="match status" value="1"/>
</dbReference>
<dbReference type="AlphaFoldDB" id="A0A0F8Z462"/>
<organism evidence="2">
    <name type="scientific">marine sediment metagenome</name>
    <dbReference type="NCBI Taxonomy" id="412755"/>
    <lineage>
        <taxon>unclassified sequences</taxon>
        <taxon>metagenomes</taxon>
        <taxon>ecological metagenomes</taxon>
    </lineage>
</organism>
<accession>A0A0F8Z462</accession>
<dbReference type="EMBL" id="LAZR01062591">
    <property type="protein sequence ID" value="KKK61209.1"/>
    <property type="molecule type" value="Genomic_DNA"/>
</dbReference>
<gene>
    <name evidence="2" type="ORF">LCGC14_3016620</name>
</gene>
<reference evidence="2" key="1">
    <citation type="journal article" date="2015" name="Nature">
        <title>Complex archaea that bridge the gap between prokaryotes and eukaryotes.</title>
        <authorList>
            <person name="Spang A."/>
            <person name="Saw J.H."/>
            <person name="Jorgensen S.L."/>
            <person name="Zaremba-Niedzwiedzka K."/>
            <person name="Martijn J."/>
            <person name="Lind A.E."/>
            <person name="van Eijk R."/>
            <person name="Schleper C."/>
            <person name="Guy L."/>
            <person name="Ettema T.J."/>
        </authorList>
    </citation>
    <scope>NUCLEOTIDE SEQUENCE</scope>
</reference>
<comment type="caution">
    <text evidence="2">The sequence shown here is derived from an EMBL/GenBank/DDBJ whole genome shotgun (WGS) entry which is preliminary data.</text>
</comment>
<dbReference type="InterPro" id="IPR036052">
    <property type="entry name" value="TrpB-like_PALP_sf"/>
</dbReference>
<sequence length="158" mass="16930">MGVHPVYTHRSLTHGFLSCVVGVPRNINRSFESDGVIRPVDGNTIADSISVRYPHDGDAALRAIKESGGFAISVSDEQIIQAIPELARVASVFGEPAGVTPLVALEKANNNKIKEGEKIVALMTGNGLKDINSAMKSVGRPLKINPNIKELEKIVHNI</sequence>
<proteinExistence type="predicted"/>
<dbReference type="Gene3D" id="3.40.50.1100">
    <property type="match status" value="1"/>
</dbReference>
<dbReference type="SUPFAM" id="SSF53686">
    <property type="entry name" value="Tryptophan synthase beta subunit-like PLP-dependent enzymes"/>
    <property type="match status" value="1"/>
</dbReference>
<feature type="domain" description="Tryptophan synthase beta chain-like PALP" evidence="1">
    <location>
        <begin position="29"/>
        <end position="125"/>
    </location>
</feature>
<protein>
    <recommendedName>
        <fullName evidence="1">Tryptophan synthase beta chain-like PALP domain-containing protein</fullName>
    </recommendedName>
</protein>
<name>A0A0F8Z462_9ZZZZ</name>